<accession>A0A0L9V8W7</accession>
<dbReference type="EMBL" id="CM003379">
    <property type="protein sequence ID" value="KOM51347.1"/>
    <property type="molecule type" value="Genomic_DNA"/>
</dbReference>
<gene>
    <name evidence="2" type="ORF">LR48_Vigan09g000600</name>
</gene>
<dbReference type="AlphaFoldDB" id="A0A0L9V8W7"/>
<protein>
    <submittedName>
        <fullName evidence="2">Uncharacterized protein</fullName>
    </submittedName>
</protein>
<evidence type="ECO:0000313" key="2">
    <source>
        <dbReference type="EMBL" id="KOM51347.1"/>
    </source>
</evidence>
<feature type="region of interest" description="Disordered" evidence="1">
    <location>
        <begin position="1"/>
        <end position="21"/>
    </location>
</feature>
<dbReference type="Gramene" id="KOM51347">
    <property type="protein sequence ID" value="KOM51347"/>
    <property type="gene ID" value="LR48_Vigan09g000600"/>
</dbReference>
<dbReference type="Proteomes" id="UP000053144">
    <property type="component" value="Chromosome 9"/>
</dbReference>
<name>A0A0L9V8W7_PHAAN</name>
<dbReference type="OMA" id="HMNKEPE"/>
<sequence length="92" mass="10221">MGGDEHMNKEPELRDSLDKEKKLEDGLKLNVVTEEVRGGVLAENGCLSLEDGSPKRSTEIVGTLSPSFKKRRVRLGGAEYERKRTRNGDVAH</sequence>
<evidence type="ECO:0000256" key="1">
    <source>
        <dbReference type="SAM" id="MobiDB-lite"/>
    </source>
</evidence>
<organism evidence="2 3">
    <name type="scientific">Phaseolus angularis</name>
    <name type="common">Azuki bean</name>
    <name type="synonym">Vigna angularis</name>
    <dbReference type="NCBI Taxonomy" id="3914"/>
    <lineage>
        <taxon>Eukaryota</taxon>
        <taxon>Viridiplantae</taxon>
        <taxon>Streptophyta</taxon>
        <taxon>Embryophyta</taxon>
        <taxon>Tracheophyta</taxon>
        <taxon>Spermatophyta</taxon>
        <taxon>Magnoliopsida</taxon>
        <taxon>eudicotyledons</taxon>
        <taxon>Gunneridae</taxon>
        <taxon>Pentapetalae</taxon>
        <taxon>rosids</taxon>
        <taxon>fabids</taxon>
        <taxon>Fabales</taxon>
        <taxon>Fabaceae</taxon>
        <taxon>Papilionoideae</taxon>
        <taxon>50 kb inversion clade</taxon>
        <taxon>NPAAA clade</taxon>
        <taxon>indigoferoid/millettioid clade</taxon>
        <taxon>Phaseoleae</taxon>
        <taxon>Vigna</taxon>
    </lineage>
</organism>
<proteinExistence type="predicted"/>
<reference evidence="3" key="1">
    <citation type="journal article" date="2015" name="Proc. Natl. Acad. Sci. U.S.A.">
        <title>Genome sequencing of adzuki bean (Vigna angularis) provides insight into high starch and low fat accumulation and domestication.</title>
        <authorList>
            <person name="Yang K."/>
            <person name="Tian Z."/>
            <person name="Chen C."/>
            <person name="Luo L."/>
            <person name="Zhao B."/>
            <person name="Wang Z."/>
            <person name="Yu L."/>
            <person name="Li Y."/>
            <person name="Sun Y."/>
            <person name="Li W."/>
            <person name="Chen Y."/>
            <person name="Li Y."/>
            <person name="Zhang Y."/>
            <person name="Ai D."/>
            <person name="Zhao J."/>
            <person name="Shang C."/>
            <person name="Ma Y."/>
            <person name="Wu B."/>
            <person name="Wang M."/>
            <person name="Gao L."/>
            <person name="Sun D."/>
            <person name="Zhang P."/>
            <person name="Guo F."/>
            <person name="Wang W."/>
            <person name="Li Y."/>
            <person name="Wang J."/>
            <person name="Varshney R.K."/>
            <person name="Wang J."/>
            <person name="Ling H.Q."/>
            <person name="Wan P."/>
        </authorList>
    </citation>
    <scope>NUCLEOTIDE SEQUENCE</scope>
    <source>
        <strain evidence="3">cv. Jingnong 6</strain>
    </source>
</reference>
<evidence type="ECO:0000313" key="3">
    <source>
        <dbReference type="Proteomes" id="UP000053144"/>
    </source>
</evidence>